<proteinExistence type="predicted"/>
<feature type="region of interest" description="Disordered" evidence="1">
    <location>
        <begin position="251"/>
        <end position="275"/>
    </location>
</feature>
<sequence>MDIEFRRGELQLPDTRYLVVDIVDDTLIIGGHRAEKAEQPRLEFGLVGLGARILVAEGVGVRLCQGLAAWHFLVALVAIGGCKRLLDLLQHRVFLRRRRSVAAACRHRVLEIGLRRLQGALVDEDRAEWRFLDLGVDLAQRIATGKDIFAAVLGCRPDGDRNIGIDAAGGTVFGHATGFDFDGVGAVIAFDEGAEILRRLGFAEIVPGAREFLPVDGAVERADDRFGVRPVVDIGRFGGEHWLAWHSKGEKSGRCKKGASHRESPPDGKSYHTDCGDVVTLEESPAEALGAAVGVAA</sequence>
<dbReference type="Proteomes" id="UP000245698">
    <property type="component" value="Unassembled WGS sequence"/>
</dbReference>
<dbReference type="AlphaFoldDB" id="A0A2P9APT0"/>
<name>A0A2P9APT0_9HYPH</name>
<keyword evidence="3" id="KW-1185">Reference proteome</keyword>
<protein>
    <submittedName>
        <fullName evidence="2">Uncharacterized protein</fullName>
    </submittedName>
</protein>
<reference evidence="3" key="1">
    <citation type="submission" date="2016-12" db="EMBL/GenBank/DDBJ databases">
        <authorList>
            <person name="Brunel B."/>
        </authorList>
    </citation>
    <scope>NUCLEOTIDE SEQUENCE [LARGE SCALE GENOMIC DNA]</scope>
</reference>
<evidence type="ECO:0000313" key="2">
    <source>
        <dbReference type="EMBL" id="SJM33173.1"/>
    </source>
</evidence>
<organism evidence="2 3">
    <name type="scientific">Mesorhizobium delmotii</name>
    <dbReference type="NCBI Taxonomy" id="1631247"/>
    <lineage>
        <taxon>Bacteria</taxon>
        <taxon>Pseudomonadati</taxon>
        <taxon>Pseudomonadota</taxon>
        <taxon>Alphaproteobacteria</taxon>
        <taxon>Hyphomicrobiales</taxon>
        <taxon>Phyllobacteriaceae</taxon>
        <taxon>Mesorhizobium</taxon>
    </lineage>
</organism>
<feature type="compositionally biased region" description="Basic and acidic residues" evidence="1">
    <location>
        <begin position="260"/>
        <end position="275"/>
    </location>
</feature>
<gene>
    <name evidence="2" type="ORF">BQ8482_340069</name>
</gene>
<dbReference type="EMBL" id="FUIG01000042">
    <property type="protein sequence ID" value="SJM33173.1"/>
    <property type="molecule type" value="Genomic_DNA"/>
</dbReference>
<evidence type="ECO:0000313" key="3">
    <source>
        <dbReference type="Proteomes" id="UP000245698"/>
    </source>
</evidence>
<evidence type="ECO:0000256" key="1">
    <source>
        <dbReference type="SAM" id="MobiDB-lite"/>
    </source>
</evidence>
<accession>A0A2P9APT0</accession>